<dbReference type="SUPFAM" id="SSF56112">
    <property type="entry name" value="Protein kinase-like (PK-like)"/>
    <property type="match status" value="1"/>
</dbReference>
<organism evidence="2 3">
    <name type="scientific">Microlunatus endophyticus</name>
    <dbReference type="NCBI Taxonomy" id="1716077"/>
    <lineage>
        <taxon>Bacteria</taxon>
        <taxon>Bacillati</taxon>
        <taxon>Actinomycetota</taxon>
        <taxon>Actinomycetes</taxon>
        <taxon>Propionibacteriales</taxon>
        <taxon>Propionibacteriaceae</taxon>
        <taxon>Microlunatus</taxon>
    </lineage>
</organism>
<evidence type="ECO:0000313" key="2">
    <source>
        <dbReference type="EMBL" id="GGL76626.1"/>
    </source>
</evidence>
<dbReference type="InterPro" id="IPR002575">
    <property type="entry name" value="Aminoglycoside_PTrfase"/>
</dbReference>
<evidence type="ECO:0000313" key="3">
    <source>
        <dbReference type="Proteomes" id="UP000613840"/>
    </source>
</evidence>
<dbReference type="RefSeq" id="WP_188897007.1">
    <property type="nucleotide sequence ID" value="NZ_BMMZ01000011.1"/>
</dbReference>
<dbReference type="AlphaFoldDB" id="A0A917SGV3"/>
<gene>
    <name evidence="2" type="ORF">GCM10011575_38460</name>
</gene>
<feature type="domain" description="Aminoglycoside phosphotransferase" evidence="1">
    <location>
        <begin position="34"/>
        <end position="224"/>
    </location>
</feature>
<dbReference type="Proteomes" id="UP000613840">
    <property type="component" value="Unassembled WGS sequence"/>
</dbReference>
<reference evidence="2" key="2">
    <citation type="submission" date="2020-09" db="EMBL/GenBank/DDBJ databases">
        <authorList>
            <person name="Sun Q."/>
            <person name="Zhou Y."/>
        </authorList>
    </citation>
    <scope>NUCLEOTIDE SEQUENCE</scope>
    <source>
        <strain evidence="2">CGMCC 4.7306</strain>
    </source>
</reference>
<dbReference type="Pfam" id="PF01636">
    <property type="entry name" value="APH"/>
    <property type="match status" value="1"/>
</dbReference>
<accession>A0A917SGV3</accession>
<protein>
    <submittedName>
        <fullName evidence="2">Aminoglycoside phosphotransferase</fullName>
    </submittedName>
</protein>
<sequence>MEPPQAQRALLAATSTASALGLAVDEAVILNDSNRMVVRLMPCDTVVRVTPTTHHAGHQVSPEREVEVVRRLRQMDSPVAGLDTRVEPRVVERDGLKIAFWTYYERAQSSPIPPADYARALGRLHADLRHTEVATAHVMDRVAAVQNDVASHDLTPDLTSADRHFLASMLRDLSGSIAGQHPPEQLLHGEPHSMNVLGTEKGPLFIDFENTARGPVEYDLAWTPTEVSDCYPGADEDLVGECRGLVLAMVAAYRWRSDDQHPSGRESGLAFVNVLRAGPPWPALDDVFW</sequence>
<keyword evidence="3" id="KW-1185">Reference proteome</keyword>
<comment type="caution">
    <text evidence="2">The sequence shown here is derived from an EMBL/GenBank/DDBJ whole genome shotgun (WGS) entry which is preliminary data.</text>
</comment>
<dbReference type="Gene3D" id="1.10.510.10">
    <property type="entry name" value="Transferase(Phosphotransferase) domain 1"/>
    <property type="match status" value="1"/>
</dbReference>
<dbReference type="InterPro" id="IPR011009">
    <property type="entry name" value="Kinase-like_dom_sf"/>
</dbReference>
<evidence type="ECO:0000259" key="1">
    <source>
        <dbReference type="Pfam" id="PF01636"/>
    </source>
</evidence>
<proteinExistence type="predicted"/>
<dbReference type="Gene3D" id="1.20.58.840">
    <property type="match status" value="1"/>
</dbReference>
<name>A0A917SGV3_9ACTN</name>
<reference evidence="2" key="1">
    <citation type="journal article" date="2014" name="Int. J. Syst. Evol. Microbiol.">
        <title>Complete genome sequence of Corynebacterium casei LMG S-19264T (=DSM 44701T), isolated from a smear-ripened cheese.</title>
        <authorList>
            <consortium name="US DOE Joint Genome Institute (JGI-PGF)"/>
            <person name="Walter F."/>
            <person name="Albersmeier A."/>
            <person name="Kalinowski J."/>
            <person name="Ruckert C."/>
        </authorList>
    </citation>
    <scope>NUCLEOTIDE SEQUENCE</scope>
    <source>
        <strain evidence="2">CGMCC 4.7306</strain>
    </source>
</reference>
<dbReference type="EMBL" id="BMMZ01000011">
    <property type="protein sequence ID" value="GGL76626.1"/>
    <property type="molecule type" value="Genomic_DNA"/>
</dbReference>